<dbReference type="Pfam" id="PF00076">
    <property type="entry name" value="RRM_1"/>
    <property type="match status" value="1"/>
</dbReference>
<evidence type="ECO:0000313" key="5">
    <source>
        <dbReference type="EMBL" id="VWO96665.1"/>
    </source>
</evidence>
<dbReference type="AlphaFoldDB" id="A0A5K1JWF4"/>
<dbReference type="InterPro" id="IPR000504">
    <property type="entry name" value="RRM_dom"/>
</dbReference>
<dbReference type="PANTHER" id="PTHR19965:SF82">
    <property type="entry name" value="THO COMPLEX SUBUNIT 4"/>
    <property type="match status" value="1"/>
</dbReference>
<proteinExistence type="predicted"/>
<dbReference type="Pfam" id="PF13865">
    <property type="entry name" value="FoP_duplication"/>
    <property type="match status" value="1"/>
</dbReference>
<dbReference type="EMBL" id="LR725820">
    <property type="protein sequence ID" value="VWO96665.1"/>
    <property type="molecule type" value="Genomic_DNA"/>
</dbReference>
<dbReference type="Gene3D" id="3.30.70.330">
    <property type="match status" value="1"/>
</dbReference>
<dbReference type="EC" id="5.2.1.8" evidence="5"/>
<dbReference type="InterPro" id="IPR035979">
    <property type="entry name" value="RBD_domain_sf"/>
</dbReference>
<dbReference type="InterPro" id="IPR012677">
    <property type="entry name" value="Nucleotide-bd_a/b_plait_sf"/>
</dbReference>
<dbReference type="GO" id="GO:0005634">
    <property type="term" value="C:nucleus"/>
    <property type="evidence" value="ECO:0007669"/>
    <property type="project" value="TreeGrafter"/>
</dbReference>
<gene>
    <name evidence="5" type="primary">I1V1W1</name>
</gene>
<keyword evidence="5" id="KW-0413">Isomerase</keyword>
<evidence type="ECO:0000259" key="4">
    <source>
        <dbReference type="PROSITE" id="PS50102"/>
    </source>
</evidence>
<reference evidence="5" key="1">
    <citation type="submission" date="2019-10" db="EMBL/GenBank/DDBJ databases">
        <authorList>
            <person name="Nor Muhammad N."/>
        </authorList>
    </citation>
    <scope>NUCLEOTIDE SEQUENCE</scope>
</reference>
<feature type="region of interest" description="Disordered" evidence="3">
    <location>
        <begin position="168"/>
        <end position="211"/>
    </location>
</feature>
<sequence length="244" mass="25735">MAPTSRPAPGARSQGVEGKWLHDKAPGLPRAVQNTAAAKASNGITNTRIIVSNLHYEVTPKDLSQIFGQIGTLVREPQIRYDRSGRSSGVAIVTFETPAEATRAKKQFDGILAKSNAVFLALSVSRSPSGTTPRRRRGGARARTATAPPSLINRIEKPPLLDRLSKTTEAKAKSVSPSQGGVGPVRTKARGAAAGGRAPARKEREKPKTAEELDKELDAFMLDEITATPAAAAPAKGDGDVEMA</sequence>
<keyword evidence="1 2" id="KW-0694">RNA-binding</keyword>
<name>A0A5K1JWF4_9APHY</name>
<feature type="domain" description="RRM" evidence="4">
    <location>
        <begin position="47"/>
        <end position="125"/>
    </location>
</feature>
<dbReference type="InterPro" id="IPR051229">
    <property type="entry name" value="ALYREF_mRNA_export"/>
</dbReference>
<dbReference type="SMART" id="SM00360">
    <property type="entry name" value="RRM"/>
    <property type="match status" value="1"/>
</dbReference>
<dbReference type="GO" id="GO:0003729">
    <property type="term" value="F:mRNA binding"/>
    <property type="evidence" value="ECO:0007669"/>
    <property type="project" value="TreeGrafter"/>
</dbReference>
<evidence type="ECO:0000256" key="2">
    <source>
        <dbReference type="PROSITE-ProRule" id="PRU00176"/>
    </source>
</evidence>
<accession>A0A5K1JWF4</accession>
<dbReference type="SMART" id="SM01218">
    <property type="entry name" value="FoP_duplication"/>
    <property type="match status" value="1"/>
</dbReference>
<dbReference type="PANTHER" id="PTHR19965">
    <property type="entry name" value="RNA AND EXPORT FACTOR BINDING PROTEIN"/>
    <property type="match status" value="1"/>
</dbReference>
<dbReference type="GO" id="GO:0006406">
    <property type="term" value="P:mRNA export from nucleus"/>
    <property type="evidence" value="ECO:0007669"/>
    <property type="project" value="TreeGrafter"/>
</dbReference>
<feature type="region of interest" description="Disordered" evidence="3">
    <location>
        <begin position="126"/>
        <end position="147"/>
    </location>
</feature>
<protein>
    <submittedName>
        <fullName evidence="5">Peptidyl-prolyl cis-trans isomerase (PPIase) (EC)</fullName>
        <ecNumber evidence="5">5.2.1.8</ecNumber>
    </submittedName>
</protein>
<organism evidence="5">
    <name type="scientific">Ganoderma boninense</name>
    <dbReference type="NCBI Taxonomy" id="34458"/>
    <lineage>
        <taxon>Eukaryota</taxon>
        <taxon>Fungi</taxon>
        <taxon>Dikarya</taxon>
        <taxon>Basidiomycota</taxon>
        <taxon>Agaricomycotina</taxon>
        <taxon>Agaricomycetes</taxon>
        <taxon>Polyporales</taxon>
        <taxon>Polyporaceae</taxon>
        <taxon>Ganoderma</taxon>
    </lineage>
</organism>
<evidence type="ECO:0000256" key="3">
    <source>
        <dbReference type="SAM" id="MobiDB-lite"/>
    </source>
</evidence>
<feature type="compositionally biased region" description="Basic and acidic residues" evidence="3">
    <location>
        <begin position="200"/>
        <end position="211"/>
    </location>
</feature>
<dbReference type="GO" id="GO:0003755">
    <property type="term" value="F:peptidyl-prolyl cis-trans isomerase activity"/>
    <property type="evidence" value="ECO:0007669"/>
    <property type="project" value="UniProtKB-EC"/>
</dbReference>
<dbReference type="PROSITE" id="PS50102">
    <property type="entry name" value="RRM"/>
    <property type="match status" value="1"/>
</dbReference>
<dbReference type="InterPro" id="IPR025715">
    <property type="entry name" value="FoP_C"/>
</dbReference>
<evidence type="ECO:0000256" key="1">
    <source>
        <dbReference type="ARBA" id="ARBA00022884"/>
    </source>
</evidence>
<dbReference type="CDD" id="cd12418">
    <property type="entry name" value="RRM_Aly_REF_like"/>
    <property type="match status" value="1"/>
</dbReference>
<dbReference type="SUPFAM" id="SSF54928">
    <property type="entry name" value="RNA-binding domain, RBD"/>
    <property type="match status" value="1"/>
</dbReference>